<keyword evidence="4" id="KW-0167">Capsid protein</keyword>
<dbReference type="InterPro" id="IPR012851">
    <property type="entry name" value="Spore_coat_CotF-like"/>
</dbReference>
<comment type="similarity">
    <text evidence="3">Belongs to the CotF family.</text>
</comment>
<proteinExistence type="inferred from homology"/>
<dbReference type="RefSeq" id="WP_160359313.1">
    <property type="nucleotide sequence ID" value="NZ_WSRQ01000016.1"/>
</dbReference>
<dbReference type="AlphaFoldDB" id="A0A964RME0"/>
<sequence length="101" mass="11468">MEGLLESLVSIKEMSDQVIATDFLISAKSGVQNYAVAITETTSPEVRIILRGQLKDAIATHEKIFNYMMKKGYYNAYDMVEQYKADMKTTDTTLNLTRNFT</sequence>
<dbReference type="Gene3D" id="1.20.1260.10">
    <property type="match status" value="1"/>
</dbReference>
<comment type="subcellular location">
    <subcellularLocation>
        <location evidence="2">Spore coat</location>
    </subcellularLocation>
</comment>
<dbReference type="PANTHER" id="PTHR39183:SF1">
    <property type="entry name" value="SPORE COAT PROTEIN F-LIKE PROTEIN YHCQ"/>
    <property type="match status" value="1"/>
</dbReference>
<dbReference type="Proteomes" id="UP000656077">
    <property type="component" value="Unassembled WGS sequence"/>
</dbReference>
<dbReference type="GO" id="GO:0030435">
    <property type="term" value="P:sporulation resulting in formation of a cellular spore"/>
    <property type="evidence" value="ECO:0007669"/>
    <property type="project" value="UniProtKB-KW"/>
</dbReference>
<dbReference type="Pfam" id="PF07875">
    <property type="entry name" value="Coat_F"/>
    <property type="match status" value="1"/>
</dbReference>
<evidence type="ECO:0000256" key="1">
    <source>
        <dbReference type="ARBA" id="ARBA00022969"/>
    </source>
</evidence>
<dbReference type="EMBL" id="WSRQ01000016">
    <property type="protein sequence ID" value="MVX64321.1"/>
    <property type="molecule type" value="Genomic_DNA"/>
</dbReference>
<evidence type="ECO:0000256" key="2">
    <source>
        <dbReference type="ARBA" id="ARBA00024325"/>
    </source>
</evidence>
<evidence type="ECO:0000313" key="4">
    <source>
        <dbReference type="EMBL" id="MVX64321.1"/>
    </source>
</evidence>
<keyword evidence="4" id="KW-0946">Virion</keyword>
<gene>
    <name evidence="4" type="ORF">GKZ28_11530</name>
</gene>
<organism evidence="4 5">
    <name type="scientific">Clostridium chromiireducens</name>
    <dbReference type="NCBI Taxonomy" id="225345"/>
    <lineage>
        <taxon>Bacteria</taxon>
        <taxon>Bacillati</taxon>
        <taxon>Bacillota</taxon>
        <taxon>Clostridia</taxon>
        <taxon>Eubacteriales</taxon>
        <taxon>Clostridiaceae</taxon>
        <taxon>Clostridium</taxon>
    </lineage>
</organism>
<protein>
    <submittedName>
        <fullName evidence="4">Spore coat protein</fullName>
    </submittedName>
</protein>
<evidence type="ECO:0000256" key="3">
    <source>
        <dbReference type="ARBA" id="ARBA00024344"/>
    </source>
</evidence>
<dbReference type="PANTHER" id="PTHR39183">
    <property type="entry name" value="SPORE COAT PROTEIN F-LIKE PROTEIN YHCQ"/>
    <property type="match status" value="1"/>
</dbReference>
<comment type="caution">
    <text evidence="4">The sequence shown here is derived from an EMBL/GenBank/DDBJ whole genome shotgun (WGS) entry which is preliminary data.</text>
</comment>
<reference evidence="4" key="1">
    <citation type="submission" date="2019-12" db="EMBL/GenBank/DDBJ databases">
        <title>Microbes associate with the intestines of laboratory mice.</title>
        <authorList>
            <person name="Navarre W."/>
            <person name="Wong E."/>
        </authorList>
    </citation>
    <scope>NUCLEOTIDE SEQUENCE</scope>
    <source>
        <strain evidence="4">NM79_F5</strain>
    </source>
</reference>
<evidence type="ECO:0000313" key="5">
    <source>
        <dbReference type="Proteomes" id="UP000656077"/>
    </source>
</evidence>
<dbReference type="InterPro" id="IPR012347">
    <property type="entry name" value="Ferritin-like"/>
</dbReference>
<keyword evidence="1" id="KW-0749">Sporulation</keyword>
<accession>A0A964RME0</accession>
<name>A0A964RME0_9CLOT</name>